<dbReference type="SMART" id="SM00273">
    <property type="entry name" value="ENTH"/>
    <property type="match status" value="1"/>
</dbReference>
<dbReference type="GO" id="GO:0030125">
    <property type="term" value="C:clathrin vesicle coat"/>
    <property type="evidence" value="ECO:0007669"/>
    <property type="project" value="TreeGrafter"/>
</dbReference>
<proteinExistence type="predicted"/>
<dbReference type="PANTHER" id="PTHR12276:SF45">
    <property type="entry name" value="CLATHRIN INTERACTOR 1"/>
    <property type="match status" value="1"/>
</dbReference>
<dbReference type="GO" id="GO:0005768">
    <property type="term" value="C:endosome"/>
    <property type="evidence" value="ECO:0007669"/>
    <property type="project" value="TreeGrafter"/>
</dbReference>
<dbReference type="OrthoDB" id="4033880at2759"/>
<dbReference type="EMBL" id="QEAP01000167">
    <property type="protein sequence ID" value="TPX73735.1"/>
    <property type="molecule type" value="Genomic_DNA"/>
</dbReference>
<feature type="compositionally biased region" description="Polar residues" evidence="1">
    <location>
        <begin position="238"/>
        <end position="256"/>
    </location>
</feature>
<dbReference type="Proteomes" id="UP000320333">
    <property type="component" value="Unassembled WGS sequence"/>
</dbReference>
<dbReference type="SUPFAM" id="SSF48464">
    <property type="entry name" value="ENTH/VHS domain"/>
    <property type="match status" value="1"/>
</dbReference>
<name>A0A507FDC1_9FUNG</name>
<dbReference type="GO" id="GO:0030276">
    <property type="term" value="F:clathrin binding"/>
    <property type="evidence" value="ECO:0007669"/>
    <property type="project" value="TreeGrafter"/>
</dbReference>
<protein>
    <recommendedName>
        <fullName evidence="2">ENTH domain-containing protein</fullName>
    </recommendedName>
</protein>
<comment type="caution">
    <text evidence="3">The sequence shown here is derived from an EMBL/GenBank/DDBJ whole genome shotgun (WGS) entry which is preliminary data.</text>
</comment>
<dbReference type="STRING" id="246404.A0A507FDC1"/>
<sequence length="605" mass="62038">MDAWIDVQKLTETFNKVKNAVLQLPEYQAKVLEATGNEHWGASSTLMLDIAQASGSPQHFNDIVETLFARIQEPPSSTWRQPYKALQLLEYLIKNGSERIVDAARDRIYTLKALRNYKYSDEKGKDQGINIRNRANEIVILLGDNEKIKEERKKARENRSKYTGVSSSGASSGGGRFGGFAGGSNGFSSSGGYGGGGGSSGGSNGFNSSGGYGGGGGGFRDEDDDGGYGGRGNGFRSDSPTRSTSQNAYTSSTNSHSRQEERVHDQPSSTTSRAPPKMVFKSDSTTATSFASTSSSSAVKSSAPAAPAPIIDLFGSDEPPANSNSTDEWGDFASATPSTSGNAASDGFADFSSFQSAVPSSAVAPQASQENSLFDDFGSFSSNVSAPASNIVTNTTPVFANFSSSTPLQPTSTSHNGIGSLNTQFASFGMNSASTASTPSYGTPAFSATAPSNAGMSNFAAFGSSISPATPNKTMGGMASMTPTGISAGMASSPMHAMNGSTNNDAFSKLVSLDPTALSGMGKKDAIAGPSLSSLSNASFAHQMNGTNASAGMNGFKPAVIHGGASGSAMMTPMGLSSGSGGSFGTGTATNALKQNDLSAFDSLI</sequence>
<feature type="domain" description="ENTH" evidence="2">
    <location>
        <begin position="19"/>
        <end position="152"/>
    </location>
</feature>
<gene>
    <name evidence="3" type="ORF">CcCBS67573_g04983</name>
</gene>
<evidence type="ECO:0000313" key="4">
    <source>
        <dbReference type="Proteomes" id="UP000320333"/>
    </source>
</evidence>
<keyword evidence="4" id="KW-1185">Reference proteome</keyword>
<evidence type="ECO:0000259" key="2">
    <source>
        <dbReference type="PROSITE" id="PS50942"/>
    </source>
</evidence>
<dbReference type="InterPro" id="IPR008942">
    <property type="entry name" value="ENTH_VHS"/>
</dbReference>
<organism evidence="3 4">
    <name type="scientific">Chytriomyces confervae</name>
    <dbReference type="NCBI Taxonomy" id="246404"/>
    <lineage>
        <taxon>Eukaryota</taxon>
        <taxon>Fungi</taxon>
        <taxon>Fungi incertae sedis</taxon>
        <taxon>Chytridiomycota</taxon>
        <taxon>Chytridiomycota incertae sedis</taxon>
        <taxon>Chytridiomycetes</taxon>
        <taxon>Chytridiales</taxon>
        <taxon>Chytriomycetaceae</taxon>
        <taxon>Chytriomyces</taxon>
    </lineage>
</organism>
<dbReference type="GO" id="GO:0005886">
    <property type="term" value="C:plasma membrane"/>
    <property type="evidence" value="ECO:0007669"/>
    <property type="project" value="TreeGrafter"/>
</dbReference>
<dbReference type="PROSITE" id="PS50942">
    <property type="entry name" value="ENTH"/>
    <property type="match status" value="1"/>
</dbReference>
<feature type="compositionally biased region" description="Basic and acidic residues" evidence="1">
    <location>
        <begin position="151"/>
        <end position="160"/>
    </location>
</feature>
<dbReference type="PANTHER" id="PTHR12276">
    <property type="entry name" value="EPSIN/ENT-RELATED"/>
    <property type="match status" value="1"/>
</dbReference>
<dbReference type="Pfam" id="PF01417">
    <property type="entry name" value="ENTH"/>
    <property type="match status" value="1"/>
</dbReference>
<dbReference type="GO" id="GO:0006897">
    <property type="term" value="P:endocytosis"/>
    <property type="evidence" value="ECO:0007669"/>
    <property type="project" value="TreeGrafter"/>
</dbReference>
<dbReference type="FunFam" id="1.25.40.90:FF:000006">
    <property type="entry name" value="Clathrin interactor 1"/>
    <property type="match status" value="1"/>
</dbReference>
<reference evidence="3 4" key="1">
    <citation type="journal article" date="2019" name="Sci. Rep.">
        <title>Comparative genomics of chytrid fungi reveal insights into the obligate biotrophic and pathogenic lifestyle of Synchytrium endobioticum.</title>
        <authorList>
            <person name="van de Vossenberg B.T.L.H."/>
            <person name="Warris S."/>
            <person name="Nguyen H.D.T."/>
            <person name="van Gent-Pelzer M.P.E."/>
            <person name="Joly D.L."/>
            <person name="van de Geest H.C."/>
            <person name="Bonants P.J.M."/>
            <person name="Smith D.S."/>
            <person name="Levesque C.A."/>
            <person name="van der Lee T.A.J."/>
        </authorList>
    </citation>
    <scope>NUCLEOTIDE SEQUENCE [LARGE SCALE GENOMIC DNA]</scope>
    <source>
        <strain evidence="3 4">CBS 675.73</strain>
    </source>
</reference>
<dbReference type="Gene3D" id="1.25.40.90">
    <property type="match status" value="1"/>
</dbReference>
<feature type="compositionally biased region" description="Low complexity" evidence="1">
    <location>
        <begin position="282"/>
        <end position="309"/>
    </location>
</feature>
<dbReference type="AlphaFoldDB" id="A0A507FDC1"/>
<feature type="region of interest" description="Disordered" evidence="1">
    <location>
        <begin position="151"/>
        <end position="173"/>
    </location>
</feature>
<feature type="region of interest" description="Disordered" evidence="1">
    <location>
        <begin position="213"/>
        <end position="341"/>
    </location>
</feature>
<accession>A0A507FDC1</accession>
<dbReference type="GO" id="GO:0005543">
    <property type="term" value="F:phospholipid binding"/>
    <property type="evidence" value="ECO:0007669"/>
    <property type="project" value="TreeGrafter"/>
</dbReference>
<evidence type="ECO:0000256" key="1">
    <source>
        <dbReference type="SAM" id="MobiDB-lite"/>
    </source>
</evidence>
<dbReference type="InterPro" id="IPR013809">
    <property type="entry name" value="ENTH"/>
</dbReference>
<evidence type="ECO:0000313" key="3">
    <source>
        <dbReference type="EMBL" id="TPX73735.1"/>
    </source>
</evidence>